<evidence type="ECO:0000313" key="3">
    <source>
        <dbReference type="Proteomes" id="UP000076927"/>
    </source>
</evidence>
<protein>
    <submittedName>
        <fullName evidence="2">Glycosyltransferase</fullName>
    </submittedName>
</protein>
<dbReference type="GO" id="GO:0016740">
    <property type="term" value="F:transferase activity"/>
    <property type="evidence" value="ECO:0007669"/>
    <property type="project" value="UniProtKB-KW"/>
</dbReference>
<dbReference type="InterPro" id="IPR029044">
    <property type="entry name" value="Nucleotide-diphossugar_trans"/>
</dbReference>
<dbReference type="AlphaFoldDB" id="A0A172TG99"/>
<dbReference type="Gene3D" id="3.90.550.10">
    <property type="entry name" value="Spore Coat Polysaccharide Biosynthesis Protein SpsA, Chain A"/>
    <property type="match status" value="1"/>
</dbReference>
<dbReference type="PATRIC" id="fig|1178515.4.peg.1379"/>
<dbReference type="Proteomes" id="UP000076927">
    <property type="component" value="Chromosome"/>
</dbReference>
<dbReference type="KEGG" id="pswu:SY83_06930"/>
<evidence type="ECO:0000313" key="2">
    <source>
        <dbReference type="EMBL" id="ANE46061.1"/>
    </source>
</evidence>
<dbReference type="InterPro" id="IPR050834">
    <property type="entry name" value="Glycosyltransf_2"/>
</dbReference>
<keyword evidence="2" id="KW-0808">Transferase</keyword>
<dbReference type="STRING" id="1178515.SY83_06930"/>
<proteinExistence type="predicted"/>
<name>A0A172TG99_9BACL</name>
<dbReference type="OrthoDB" id="396512at2"/>
<dbReference type="EMBL" id="CP011388">
    <property type="protein sequence ID" value="ANE46061.1"/>
    <property type="molecule type" value="Genomic_DNA"/>
</dbReference>
<dbReference type="PANTHER" id="PTHR43685">
    <property type="entry name" value="GLYCOSYLTRANSFERASE"/>
    <property type="match status" value="1"/>
</dbReference>
<accession>A0A172TG99</accession>
<keyword evidence="3" id="KW-1185">Reference proteome</keyword>
<gene>
    <name evidence="2" type="ORF">SY83_06930</name>
</gene>
<evidence type="ECO:0000259" key="1">
    <source>
        <dbReference type="Pfam" id="PF00535"/>
    </source>
</evidence>
<feature type="domain" description="Glycosyltransferase 2-like" evidence="1">
    <location>
        <begin position="15"/>
        <end position="175"/>
    </location>
</feature>
<dbReference type="InterPro" id="IPR001173">
    <property type="entry name" value="Glyco_trans_2-like"/>
</dbReference>
<dbReference type="Pfam" id="PF00535">
    <property type="entry name" value="Glycos_transf_2"/>
    <property type="match status" value="1"/>
</dbReference>
<reference evidence="2 3" key="1">
    <citation type="submission" date="2015-01" db="EMBL/GenBank/DDBJ databases">
        <title>Paenibacillus swuensis/DY6/whole genome sequencing.</title>
        <authorList>
            <person name="Kim M.K."/>
            <person name="Srinivasan S."/>
            <person name="Lee J.-J."/>
        </authorList>
    </citation>
    <scope>NUCLEOTIDE SEQUENCE [LARGE SCALE GENOMIC DNA]</scope>
    <source>
        <strain evidence="2 3">DY6</strain>
    </source>
</reference>
<sequence length="284" mass="32809">MKEKKWTGGETGLISVITPTYNRPAVLAEMLESLVRQTYRNFEVIVVNDHGESVEKAVAAYPELDIVLLNLDVNVKHVRARNLALEKARGEFILLLDDDDLLLPGHMERMLEQLSEQDLVYSDVEIFDYRTDADGSRIPTSRLLFAYNDDPREMRTFSTFVASGCMYRRSLHEELGWFDTEVYNYWDWDFYLRASERFRTKRVPVASVLYCFSQSGDNLSNDLGQMRKLYLDRLTAKHGLGELPAKNFFVLLEEPAMKNREASTQVLWDGKGIRSRLSARTESN</sequence>
<dbReference type="SUPFAM" id="SSF53448">
    <property type="entry name" value="Nucleotide-diphospho-sugar transferases"/>
    <property type="match status" value="1"/>
</dbReference>
<organism evidence="2 3">
    <name type="scientific">Paenibacillus swuensis</name>
    <dbReference type="NCBI Taxonomy" id="1178515"/>
    <lineage>
        <taxon>Bacteria</taxon>
        <taxon>Bacillati</taxon>
        <taxon>Bacillota</taxon>
        <taxon>Bacilli</taxon>
        <taxon>Bacillales</taxon>
        <taxon>Paenibacillaceae</taxon>
        <taxon>Paenibacillus</taxon>
    </lineage>
</organism>
<dbReference type="RefSeq" id="WP_068605446.1">
    <property type="nucleotide sequence ID" value="NZ_CP011388.1"/>
</dbReference>
<dbReference type="PANTHER" id="PTHR43685:SF2">
    <property type="entry name" value="GLYCOSYLTRANSFERASE 2-LIKE DOMAIN-CONTAINING PROTEIN"/>
    <property type="match status" value="1"/>
</dbReference>